<gene>
    <name evidence="1" type="ORF">GCM10022222_31050</name>
</gene>
<organism evidence="1 2">
    <name type="scientific">Amycolatopsis ultiminotia</name>
    <dbReference type="NCBI Taxonomy" id="543629"/>
    <lineage>
        <taxon>Bacteria</taxon>
        <taxon>Bacillati</taxon>
        <taxon>Actinomycetota</taxon>
        <taxon>Actinomycetes</taxon>
        <taxon>Pseudonocardiales</taxon>
        <taxon>Pseudonocardiaceae</taxon>
        <taxon>Amycolatopsis</taxon>
    </lineage>
</organism>
<protein>
    <submittedName>
        <fullName evidence="1">Uncharacterized protein</fullName>
    </submittedName>
</protein>
<comment type="caution">
    <text evidence="1">The sequence shown here is derived from an EMBL/GenBank/DDBJ whole genome shotgun (WGS) entry which is preliminary data.</text>
</comment>
<keyword evidence="2" id="KW-1185">Reference proteome</keyword>
<accession>A0ABP6W5Z3</accession>
<proteinExistence type="predicted"/>
<dbReference type="Proteomes" id="UP001500689">
    <property type="component" value="Unassembled WGS sequence"/>
</dbReference>
<dbReference type="EMBL" id="BAAAZN010000005">
    <property type="protein sequence ID" value="GAA3545159.1"/>
    <property type="molecule type" value="Genomic_DNA"/>
</dbReference>
<reference evidence="2" key="1">
    <citation type="journal article" date="2019" name="Int. J. Syst. Evol. Microbiol.">
        <title>The Global Catalogue of Microorganisms (GCM) 10K type strain sequencing project: providing services to taxonomists for standard genome sequencing and annotation.</title>
        <authorList>
            <consortium name="The Broad Institute Genomics Platform"/>
            <consortium name="The Broad Institute Genome Sequencing Center for Infectious Disease"/>
            <person name="Wu L."/>
            <person name="Ma J."/>
        </authorList>
    </citation>
    <scope>NUCLEOTIDE SEQUENCE [LARGE SCALE GENOMIC DNA]</scope>
    <source>
        <strain evidence="2">JCM 16898</strain>
    </source>
</reference>
<name>A0ABP6W5Z3_9PSEU</name>
<evidence type="ECO:0000313" key="1">
    <source>
        <dbReference type="EMBL" id="GAA3545159.1"/>
    </source>
</evidence>
<sequence>MINNQTMFISPGTGLSVGVPLASRQGIGASTAACFGGSLRRIERTWTPVGITFAAAAAYPQVDVDLPTVKQFRVPSSLRERSS</sequence>
<evidence type="ECO:0000313" key="2">
    <source>
        <dbReference type="Proteomes" id="UP001500689"/>
    </source>
</evidence>
<dbReference type="RefSeq" id="WP_344860138.1">
    <property type="nucleotide sequence ID" value="NZ_BAAAZN010000005.1"/>
</dbReference>